<dbReference type="AlphaFoldDB" id="A0A8H5CK66"/>
<feature type="compositionally biased region" description="Basic and acidic residues" evidence="1">
    <location>
        <begin position="311"/>
        <end position="328"/>
    </location>
</feature>
<feature type="compositionally biased region" description="Low complexity" evidence="1">
    <location>
        <begin position="261"/>
        <end position="286"/>
    </location>
</feature>
<dbReference type="OrthoDB" id="3003917at2759"/>
<dbReference type="InterPro" id="IPR018306">
    <property type="entry name" value="Phage_T5_Orf172_DNA-bd"/>
</dbReference>
<feature type="compositionally biased region" description="Basic and acidic residues" evidence="1">
    <location>
        <begin position="287"/>
        <end position="301"/>
    </location>
</feature>
<dbReference type="EMBL" id="JAACJM010000144">
    <property type="protein sequence ID" value="KAF5343277.1"/>
    <property type="molecule type" value="Genomic_DNA"/>
</dbReference>
<organism evidence="3 4">
    <name type="scientific">Tetrapyrgos nigripes</name>
    <dbReference type="NCBI Taxonomy" id="182062"/>
    <lineage>
        <taxon>Eukaryota</taxon>
        <taxon>Fungi</taxon>
        <taxon>Dikarya</taxon>
        <taxon>Basidiomycota</taxon>
        <taxon>Agaricomycotina</taxon>
        <taxon>Agaricomycetes</taxon>
        <taxon>Agaricomycetidae</taxon>
        <taxon>Agaricales</taxon>
        <taxon>Marasmiineae</taxon>
        <taxon>Marasmiaceae</taxon>
        <taxon>Tetrapyrgos</taxon>
    </lineage>
</organism>
<gene>
    <name evidence="3" type="ORF">D9758_016317</name>
</gene>
<feature type="domain" description="Bacteriophage T5 Orf172 DNA-binding" evidence="2">
    <location>
        <begin position="23"/>
        <end position="109"/>
    </location>
</feature>
<feature type="region of interest" description="Disordered" evidence="1">
    <location>
        <begin position="421"/>
        <end position="471"/>
    </location>
</feature>
<evidence type="ECO:0000259" key="2">
    <source>
        <dbReference type="Pfam" id="PF10544"/>
    </source>
</evidence>
<feature type="compositionally biased region" description="Acidic residues" evidence="1">
    <location>
        <begin position="459"/>
        <end position="471"/>
    </location>
</feature>
<proteinExistence type="predicted"/>
<accession>A0A8H5CK66</accession>
<evidence type="ECO:0000313" key="3">
    <source>
        <dbReference type="EMBL" id="KAF5343277.1"/>
    </source>
</evidence>
<feature type="compositionally biased region" description="Low complexity" evidence="1">
    <location>
        <begin position="421"/>
        <end position="436"/>
    </location>
</feature>
<sequence length="519" mass="57890">MVFLVFHDWVVRPVSARVKRDAWVYVLSFRNGKACKIGCTRRTPRRRLQEWRCKDKSKGFKLVYSVRVSEERMFGIEHEAHQQVLKYTHKSNGACLNCSSKHREEFVFKAAFGLRDACDAIDMAKELSVTNQFTTVMAVISNYSLALDIKPKIAWTENQEKPSATLLDPLVLTTWSITDKYRGLPSLLDKICNEEEAEELGIEESIYFTGTLFTSPVKNEEKEAAKDNASADIDTRHHKWARTSVSVAKISIKRDSSNLSKHLSVSSSSSSTRHPSPALSATSSTSHTRERHLSRPLERSRSRSLSVTLAEEEHQKAVEAKERQHQHADSVGIGGVKKRVLSREVSMTRVFKPKARSQTTMVAVEKTVKPVVKTEPKDLVVTLVEATLEKPRIVPGRTLNLSRSQLQQAVPPLPLLILLPHSSSSLQPGSQQTGQSHTRSKNPGPGGLNLSELSKPEGDVDEVGSSDAEVEAEEVWYPPASSSPDVLLLSDKLKVLTSKIFHRLDLILVMKAMTMTGRP</sequence>
<name>A0A8H5CK66_9AGAR</name>
<protein>
    <recommendedName>
        <fullName evidence="2">Bacteriophage T5 Orf172 DNA-binding domain-containing protein</fullName>
    </recommendedName>
</protein>
<evidence type="ECO:0000313" key="4">
    <source>
        <dbReference type="Proteomes" id="UP000559256"/>
    </source>
</evidence>
<dbReference type="Pfam" id="PF10544">
    <property type="entry name" value="T5orf172"/>
    <property type="match status" value="1"/>
</dbReference>
<reference evidence="3 4" key="1">
    <citation type="journal article" date="2020" name="ISME J.">
        <title>Uncovering the hidden diversity of litter-decomposition mechanisms in mushroom-forming fungi.</title>
        <authorList>
            <person name="Floudas D."/>
            <person name="Bentzer J."/>
            <person name="Ahren D."/>
            <person name="Johansson T."/>
            <person name="Persson P."/>
            <person name="Tunlid A."/>
        </authorList>
    </citation>
    <scope>NUCLEOTIDE SEQUENCE [LARGE SCALE GENOMIC DNA]</scope>
    <source>
        <strain evidence="3 4">CBS 291.85</strain>
    </source>
</reference>
<feature type="region of interest" description="Disordered" evidence="1">
    <location>
        <begin position="261"/>
        <end position="334"/>
    </location>
</feature>
<evidence type="ECO:0000256" key="1">
    <source>
        <dbReference type="SAM" id="MobiDB-lite"/>
    </source>
</evidence>
<comment type="caution">
    <text evidence="3">The sequence shown here is derived from an EMBL/GenBank/DDBJ whole genome shotgun (WGS) entry which is preliminary data.</text>
</comment>
<keyword evidence="4" id="KW-1185">Reference proteome</keyword>
<dbReference type="Proteomes" id="UP000559256">
    <property type="component" value="Unassembled WGS sequence"/>
</dbReference>